<keyword evidence="3" id="KW-1185">Reference proteome</keyword>
<evidence type="ECO:0000256" key="1">
    <source>
        <dbReference type="SAM" id="Phobius"/>
    </source>
</evidence>
<proteinExistence type="predicted"/>
<dbReference type="EMBL" id="FUYR01000001">
    <property type="protein sequence ID" value="SKB50561.1"/>
    <property type="molecule type" value="Genomic_DNA"/>
</dbReference>
<sequence>MRERREVPGILPVIIFVLLVTEPHSLYKVIMNGPGTYYFFTGGLNKTQF</sequence>
<reference evidence="3" key="1">
    <citation type="submission" date="2017-02" db="EMBL/GenBank/DDBJ databases">
        <authorList>
            <person name="Varghese N."/>
            <person name="Submissions S."/>
        </authorList>
    </citation>
    <scope>NUCLEOTIDE SEQUENCE [LARGE SCALE GENOMIC DNA]</scope>
    <source>
        <strain evidence="3">DSM 22385</strain>
    </source>
</reference>
<dbReference type="AlphaFoldDB" id="A0A1T5BTW2"/>
<gene>
    <name evidence="2" type="ORF">SAMN05661099_1677</name>
</gene>
<accession>A0A1T5BTW2</accession>
<evidence type="ECO:0000313" key="3">
    <source>
        <dbReference type="Proteomes" id="UP000189981"/>
    </source>
</evidence>
<name>A0A1T5BTW2_9SPHI</name>
<evidence type="ECO:0000313" key="2">
    <source>
        <dbReference type="EMBL" id="SKB50561.1"/>
    </source>
</evidence>
<dbReference type="Proteomes" id="UP000189981">
    <property type="component" value="Unassembled WGS sequence"/>
</dbReference>
<keyword evidence="1" id="KW-0812">Transmembrane</keyword>
<protein>
    <submittedName>
        <fullName evidence="2">Uncharacterized protein</fullName>
    </submittedName>
</protein>
<organism evidence="2 3">
    <name type="scientific">Daejeonella lutea</name>
    <dbReference type="NCBI Taxonomy" id="572036"/>
    <lineage>
        <taxon>Bacteria</taxon>
        <taxon>Pseudomonadati</taxon>
        <taxon>Bacteroidota</taxon>
        <taxon>Sphingobacteriia</taxon>
        <taxon>Sphingobacteriales</taxon>
        <taxon>Sphingobacteriaceae</taxon>
        <taxon>Daejeonella</taxon>
    </lineage>
</organism>
<feature type="transmembrane region" description="Helical" evidence="1">
    <location>
        <begin position="7"/>
        <end position="27"/>
    </location>
</feature>
<keyword evidence="1" id="KW-0472">Membrane</keyword>
<keyword evidence="1" id="KW-1133">Transmembrane helix</keyword>